<dbReference type="NCBIfam" id="NF009136">
    <property type="entry name" value="PRK12489.1"/>
    <property type="match status" value="1"/>
</dbReference>
<feature type="transmembrane region" description="Helical" evidence="13">
    <location>
        <begin position="422"/>
        <end position="441"/>
    </location>
</feature>
<feature type="transmembrane region" description="Helical" evidence="13">
    <location>
        <begin position="168"/>
        <end position="189"/>
    </location>
</feature>
<protein>
    <recommendedName>
        <fullName evidence="12">C4-dicarboxylate transporter</fullName>
    </recommendedName>
</protein>
<keyword evidence="6 13" id="KW-0812">Transmembrane</keyword>
<feature type="transmembrane region" description="Helical" evidence="13">
    <location>
        <begin position="226"/>
        <end position="246"/>
    </location>
</feature>
<evidence type="ECO:0000256" key="5">
    <source>
        <dbReference type="ARBA" id="ARBA00022519"/>
    </source>
</evidence>
<evidence type="ECO:0000256" key="8">
    <source>
        <dbReference type="ARBA" id="ARBA00023136"/>
    </source>
</evidence>
<dbReference type="NCBIfam" id="NF006927">
    <property type="entry name" value="PRK09412.1"/>
    <property type="match status" value="1"/>
</dbReference>
<dbReference type="AlphaFoldDB" id="A0A5P9NF21"/>
<keyword evidence="4 12" id="KW-1003">Cell membrane</keyword>
<gene>
    <name evidence="14" type="ORF">EY643_01065</name>
</gene>
<evidence type="ECO:0000256" key="10">
    <source>
        <dbReference type="ARBA" id="ARBA00034284"/>
    </source>
</evidence>
<evidence type="ECO:0000256" key="11">
    <source>
        <dbReference type="ARBA" id="ARBA00034287"/>
    </source>
</evidence>
<comment type="catalytic activity">
    <reaction evidence="9">
        <text>L-aspartate(in) + succinate(out) = L-aspartate(out) + succinate(in)</text>
        <dbReference type="Rhea" id="RHEA:29343"/>
        <dbReference type="ChEBI" id="CHEBI:29991"/>
        <dbReference type="ChEBI" id="CHEBI:30031"/>
    </reaction>
    <physiologicalReaction direction="right-to-left" evidence="9">
        <dbReference type="Rhea" id="RHEA:29345"/>
    </physiologicalReaction>
</comment>
<evidence type="ECO:0000256" key="2">
    <source>
        <dbReference type="ARBA" id="ARBA00006413"/>
    </source>
</evidence>
<comment type="function">
    <text evidence="12">Responsible for the transport of C4-dicarboxylates.</text>
</comment>
<dbReference type="Proteomes" id="UP000326287">
    <property type="component" value="Chromosome"/>
</dbReference>
<dbReference type="PIRSF" id="PIRSF004539">
    <property type="entry name" value="C4-dicrbxl_trns"/>
    <property type="match status" value="1"/>
</dbReference>
<name>A0A5P9NF21_9GAMM</name>
<keyword evidence="8 12" id="KW-0472">Membrane</keyword>
<feature type="transmembrane region" description="Helical" evidence="13">
    <location>
        <begin position="266"/>
        <end position="285"/>
    </location>
</feature>
<evidence type="ECO:0000256" key="12">
    <source>
        <dbReference type="PIRNR" id="PIRNR004539"/>
    </source>
</evidence>
<evidence type="ECO:0000256" key="9">
    <source>
        <dbReference type="ARBA" id="ARBA00034237"/>
    </source>
</evidence>
<evidence type="ECO:0000313" key="15">
    <source>
        <dbReference type="Proteomes" id="UP000326287"/>
    </source>
</evidence>
<comment type="catalytic activity">
    <reaction evidence="11">
        <text>fumarate(in) + succinate(out) = fumarate(out) + succinate(in)</text>
        <dbReference type="Rhea" id="RHEA:29323"/>
        <dbReference type="ChEBI" id="CHEBI:29806"/>
        <dbReference type="ChEBI" id="CHEBI:30031"/>
    </reaction>
    <physiologicalReaction direction="right-to-left" evidence="11">
        <dbReference type="Rhea" id="RHEA:29325"/>
    </physiologicalReaction>
</comment>
<evidence type="ECO:0000256" key="4">
    <source>
        <dbReference type="ARBA" id="ARBA00022475"/>
    </source>
</evidence>
<feature type="transmembrane region" description="Helical" evidence="13">
    <location>
        <begin position="20"/>
        <end position="39"/>
    </location>
</feature>
<keyword evidence="3 12" id="KW-0813">Transport</keyword>
<feature type="transmembrane region" description="Helical" evidence="13">
    <location>
        <begin position="297"/>
        <end position="320"/>
    </location>
</feature>
<comment type="similarity">
    <text evidence="2 12">Belongs to the DcuA/DcuB transporter (TC 2.A.13.1) family.</text>
</comment>
<dbReference type="Pfam" id="PF03605">
    <property type="entry name" value="DcuA_DcuB"/>
    <property type="match status" value="1"/>
</dbReference>
<feature type="transmembrane region" description="Helical" evidence="13">
    <location>
        <begin position="383"/>
        <end position="401"/>
    </location>
</feature>
<keyword evidence="15" id="KW-1185">Reference proteome</keyword>
<dbReference type="RefSeq" id="WP_152660461.1">
    <property type="nucleotide sequence ID" value="NZ_CP036422.1"/>
</dbReference>
<comment type="catalytic activity">
    <reaction evidence="10">
        <text>(S)-malate(in) + succinate(out) = (S)-malate(out) + succinate(in)</text>
        <dbReference type="Rhea" id="RHEA:29327"/>
        <dbReference type="ChEBI" id="CHEBI:15589"/>
        <dbReference type="ChEBI" id="CHEBI:30031"/>
    </reaction>
    <physiologicalReaction direction="right-to-left" evidence="10">
        <dbReference type="Rhea" id="RHEA:29329"/>
    </physiologicalReaction>
</comment>
<feature type="transmembrane region" description="Helical" evidence="13">
    <location>
        <begin position="326"/>
        <end position="352"/>
    </location>
</feature>
<dbReference type="GO" id="GO:0005886">
    <property type="term" value="C:plasma membrane"/>
    <property type="evidence" value="ECO:0007669"/>
    <property type="project" value="UniProtKB-SubCell"/>
</dbReference>
<feature type="transmembrane region" description="Helical" evidence="13">
    <location>
        <begin position="131"/>
        <end position="156"/>
    </location>
</feature>
<dbReference type="OrthoDB" id="9770910at2"/>
<dbReference type="KEGG" id="halc:EY643_01065"/>
<reference evidence="14 15" key="1">
    <citation type="submission" date="2019-02" db="EMBL/GenBank/DDBJ databases">
        <authorList>
            <person name="Li S.-H."/>
        </authorList>
    </citation>
    <scope>NUCLEOTIDE SEQUENCE [LARGE SCALE GENOMIC DNA]</scope>
    <source>
        <strain evidence="14 15">IMCC14385</strain>
    </source>
</reference>
<dbReference type="PANTHER" id="PTHR36106">
    <property type="entry name" value="ANAEROBIC C4-DICARBOXYLATE TRANSPORTER DCUB"/>
    <property type="match status" value="1"/>
</dbReference>
<proteinExistence type="inferred from homology"/>
<accession>A0A5P9NF21</accession>
<feature type="transmembrane region" description="Helical" evidence="13">
    <location>
        <begin position="51"/>
        <end position="74"/>
    </location>
</feature>
<evidence type="ECO:0000256" key="3">
    <source>
        <dbReference type="ARBA" id="ARBA00022448"/>
    </source>
</evidence>
<dbReference type="GO" id="GO:0015556">
    <property type="term" value="F:C4-dicarboxylate transmembrane transporter activity"/>
    <property type="evidence" value="ECO:0007669"/>
    <property type="project" value="InterPro"/>
</dbReference>
<evidence type="ECO:0000256" key="6">
    <source>
        <dbReference type="ARBA" id="ARBA00022692"/>
    </source>
</evidence>
<keyword evidence="7 13" id="KW-1133">Transmembrane helix</keyword>
<keyword evidence="5 12" id="KW-0997">Cell inner membrane</keyword>
<dbReference type="EMBL" id="CP036422">
    <property type="protein sequence ID" value="QFU74350.1"/>
    <property type="molecule type" value="Genomic_DNA"/>
</dbReference>
<dbReference type="InterPro" id="IPR004668">
    <property type="entry name" value="Anaer_Dcu_memb_transpt"/>
</dbReference>
<comment type="subcellular location">
    <subcellularLocation>
        <location evidence="1 12">Cell inner membrane</location>
        <topology evidence="1 12">Multi-pass membrane protein</topology>
    </subcellularLocation>
</comment>
<organism evidence="14 15">
    <name type="scientific">Halioglobus maricola</name>
    <dbReference type="NCBI Taxonomy" id="2601894"/>
    <lineage>
        <taxon>Bacteria</taxon>
        <taxon>Pseudomonadati</taxon>
        <taxon>Pseudomonadota</taxon>
        <taxon>Gammaproteobacteria</taxon>
        <taxon>Cellvibrionales</taxon>
        <taxon>Halieaceae</taxon>
        <taxon>Halioglobus</taxon>
    </lineage>
</organism>
<feature type="transmembrane region" description="Helical" evidence="13">
    <location>
        <begin position="94"/>
        <end position="119"/>
    </location>
</feature>
<dbReference type="PANTHER" id="PTHR36106:SF1">
    <property type="entry name" value="ANAEROBIC C4-DICARBOXYLATE TRANSPORTER DCUB"/>
    <property type="match status" value="1"/>
</dbReference>
<evidence type="ECO:0000313" key="14">
    <source>
        <dbReference type="EMBL" id="QFU74350.1"/>
    </source>
</evidence>
<evidence type="ECO:0000256" key="7">
    <source>
        <dbReference type="ARBA" id="ARBA00022989"/>
    </source>
</evidence>
<evidence type="ECO:0000256" key="13">
    <source>
        <dbReference type="SAM" id="Phobius"/>
    </source>
</evidence>
<sequence>MLVLELGILLTCILLGARRGGIALGTISGIGLVIFVFLFDMPPGQPPAVVLGMILAVITALAMMEAAGGLQFLVETAEKLLRRNPSRITFVAPLVTYLLIFGAGTQHVIYSLLPVIAEVSRKAGVRPERPLSISVIAAQQGLIASPISAVSVALVAALAGFEVGLADIMMVVIPATLVGLAVGTLSVAWRGAPLAEDSDYQARLKDLGIDTEATAAPLAGKARRRGAGACAVFLVSVALIVIIGIFPELRPVHGADSAGVPLQIDMAAAIMVIMLGAAGLVTLLFDASPARAMKGELMRSGLVAIISILGVSWLGASFFAANEVQIIAAISSVIETSPWLFALGLFVLSILLFSQAATIVILAPIGLALGLPPHLMVGLYPAVNGNFFLPTYGTVLAAVSFDRTGTTRIGKYVLNHSFMRPGLAATFSSTLTALALSQWLLG</sequence>
<dbReference type="NCBIfam" id="TIGR00770">
    <property type="entry name" value="Dcu"/>
    <property type="match status" value="1"/>
</dbReference>
<evidence type="ECO:0000256" key="1">
    <source>
        <dbReference type="ARBA" id="ARBA00004429"/>
    </source>
</evidence>